<proteinExistence type="predicted"/>
<dbReference type="EMBL" id="JBHTEY010000004">
    <property type="protein sequence ID" value="MFC7618068.1"/>
    <property type="molecule type" value="Genomic_DNA"/>
</dbReference>
<name>A0ABW2TXW1_9PSEU</name>
<dbReference type="Pfam" id="PF10722">
    <property type="entry name" value="YbjN"/>
    <property type="match status" value="1"/>
</dbReference>
<dbReference type="InterPro" id="IPR019660">
    <property type="entry name" value="Put_sensory_transdc_reg_YbjN"/>
</dbReference>
<keyword evidence="2" id="KW-1185">Reference proteome</keyword>
<sequence>MSDLDGLIRDALDERELAYDNPQPGRYLVTLPGTRKQQTNCWLIAGKHGLSVEAFVCRRPDEAHEEVYRFLLRRNAKLYGVAYTIDDVGDIHLVGRTALESVTADELDRLLGQVLEAADGDFNTLLEIGFATAIRREYDWRVSRGESLANLKAFEHMLKPSEPRPPVSES</sequence>
<evidence type="ECO:0000313" key="1">
    <source>
        <dbReference type="EMBL" id="MFC7618068.1"/>
    </source>
</evidence>
<comment type="caution">
    <text evidence="1">The sequence shown here is derived from an EMBL/GenBank/DDBJ whole genome shotgun (WGS) entry which is preliminary data.</text>
</comment>
<dbReference type="SUPFAM" id="SSF69635">
    <property type="entry name" value="Type III secretory system chaperone-like"/>
    <property type="match status" value="1"/>
</dbReference>
<reference evidence="2" key="1">
    <citation type="journal article" date="2019" name="Int. J. Syst. Evol. Microbiol.">
        <title>The Global Catalogue of Microorganisms (GCM) 10K type strain sequencing project: providing services to taxonomists for standard genome sequencing and annotation.</title>
        <authorList>
            <consortium name="The Broad Institute Genomics Platform"/>
            <consortium name="The Broad Institute Genome Sequencing Center for Infectious Disease"/>
            <person name="Wu L."/>
            <person name="Ma J."/>
        </authorList>
    </citation>
    <scope>NUCLEOTIDE SEQUENCE [LARGE SCALE GENOMIC DNA]</scope>
    <source>
        <strain evidence="2">JCM 17695</strain>
    </source>
</reference>
<protein>
    <submittedName>
        <fullName evidence="1">YbjN domain-containing protein</fullName>
    </submittedName>
</protein>
<accession>A0ABW2TXW1</accession>
<organism evidence="1 2">
    <name type="scientific">Actinokineospora soli</name>
    <dbReference type="NCBI Taxonomy" id="1048753"/>
    <lineage>
        <taxon>Bacteria</taxon>
        <taxon>Bacillati</taxon>
        <taxon>Actinomycetota</taxon>
        <taxon>Actinomycetes</taxon>
        <taxon>Pseudonocardiales</taxon>
        <taxon>Pseudonocardiaceae</taxon>
        <taxon>Actinokineospora</taxon>
    </lineage>
</organism>
<gene>
    <name evidence="1" type="ORF">ACFQV2_36430</name>
</gene>
<evidence type="ECO:0000313" key="2">
    <source>
        <dbReference type="Proteomes" id="UP001596512"/>
    </source>
</evidence>
<dbReference type="Proteomes" id="UP001596512">
    <property type="component" value="Unassembled WGS sequence"/>
</dbReference>
<dbReference type="Gene3D" id="3.30.1460.10">
    <property type="match status" value="1"/>
</dbReference>